<gene>
    <name evidence="2" type="ORF">GSLYS_00012284001</name>
</gene>
<evidence type="ECO:0000313" key="2">
    <source>
        <dbReference type="EMBL" id="CAL1538463.1"/>
    </source>
</evidence>
<evidence type="ECO:0000313" key="3">
    <source>
        <dbReference type="Proteomes" id="UP001497497"/>
    </source>
</evidence>
<organism evidence="2 3">
    <name type="scientific">Lymnaea stagnalis</name>
    <name type="common">Great pond snail</name>
    <name type="synonym">Helix stagnalis</name>
    <dbReference type="NCBI Taxonomy" id="6523"/>
    <lineage>
        <taxon>Eukaryota</taxon>
        <taxon>Metazoa</taxon>
        <taxon>Spiralia</taxon>
        <taxon>Lophotrochozoa</taxon>
        <taxon>Mollusca</taxon>
        <taxon>Gastropoda</taxon>
        <taxon>Heterobranchia</taxon>
        <taxon>Euthyneura</taxon>
        <taxon>Panpulmonata</taxon>
        <taxon>Hygrophila</taxon>
        <taxon>Lymnaeoidea</taxon>
        <taxon>Lymnaeidae</taxon>
        <taxon>Lymnaea</taxon>
    </lineage>
</organism>
<accession>A0AAV2HW94</accession>
<feature type="region of interest" description="Disordered" evidence="1">
    <location>
        <begin position="1"/>
        <end position="129"/>
    </location>
</feature>
<proteinExistence type="predicted"/>
<dbReference type="EMBL" id="CAXITT010000300">
    <property type="protein sequence ID" value="CAL1538463.1"/>
    <property type="molecule type" value="Genomic_DNA"/>
</dbReference>
<protein>
    <submittedName>
        <fullName evidence="2">Uncharacterized protein</fullName>
    </submittedName>
</protein>
<reference evidence="2 3" key="1">
    <citation type="submission" date="2024-04" db="EMBL/GenBank/DDBJ databases">
        <authorList>
            <consortium name="Genoscope - CEA"/>
            <person name="William W."/>
        </authorList>
    </citation>
    <scope>NUCLEOTIDE SEQUENCE [LARGE SCALE GENOMIC DNA]</scope>
</reference>
<feature type="compositionally biased region" description="Basic residues" evidence="1">
    <location>
        <begin position="111"/>
        <end position="123"/>
    </location>
</feature>
<feature type="compositionally biased region" description="Basic and acidic residues" evidence="1">
    <location>
        <begin position="1"/>
        <end position="33"/>
    </location>
</feature>
<dbReference type="Proteomes" id="UP001497497">
    <property type="component" value="Unassembled WGS sequence"/>
</dbReference>
<evidence type="ECO:0000256" key="1">
    <source>
        <dbReference type="SAM" id="MobiDB-lite"/>
    </source>
</evidence>
<keyword evidence="3" id="KW-1185">Reference proteome</keyword>
<sequence>HHRGERSVKDQRRSPSRERDRERGDRFGGKDAPEDLQFSRHRILIEHASDTQAEDPRDSIVIDPNDKKQHLDPSSAGGGRSRNNRKKLETMLRNDSLSSDPSDCVRPPPPKPHKHKRGKKQRQHSLSSS</sequence>
<name>A0AAV2HW94_LYMST</name>
<feature type="compositionally biased region" description="Basic and acidic residues" evidence="1">
    <location>
        <begin position="43"/>
        <end position="71"/>
    </location>
</feature>
<comment type="caution">
    <text evidence="2">The sequence shown here is derived from an EMBL/GenBank/DDBJ whole genome shotgun (WGS) entry which is preliminary data.</text>
</comment>
<feature type="non-terminal residue" evidence="2">
    <location>
        <position position="1"/>
    </location>
</feature>
<feature type="non-terminal residue" evidence="2">
    <location>
        <position position="129"/>
    </location>
</feature>
<dbReference type="AlphaFoldDB" id="A0AAV2HW94"/>